<dbReference type="CDD" id="cd01483">
    <property type="entry name" value="E1_enzyme_family"/>
    <property type="match status" value="1"/>
</dbReference>
<dbReference type="InterPro" id="IPR035985">
    <property type="entry name" value="Ubiquitin-activating_enz"/>
</dbReference>
<dbReference type="InterPro" id="IPR000594">
    <property type="entry name" value="ThiF_NAD_FAD-bd"/>
</dbReference>
<name>A0ABR5CEN1_9MICO</name>
<sequence>MKTISSPEFSRNYGFWSEAEQGALISSRVAIGGVGGDGFQLGVKLARMGVGSFSVADPEVFEAENVNRVEGAKASTVGRAKVDVFREAVLDINPAARVDVWREGVTRDNTAEFMHGAHLVFDESELTRPEIGTMIARQARRQGIPDVLVMNVGFAAQVMSFAPRSAWTFERFMGLSTSENLDQISARSIDLSRCLPYIPPYTDLRSLVTLQDDKTGDVSLPSISVGVDIASAIGSVQAFLHLTRGVSSRRRRQPIWAPRMAYVDAYALKARIVRASKSTHLRHLAVAAVRQKLNRNPLAAYTPADMAARREAS</sequence>
<evidence type="ECO:0000313" key="2">
    <source>
        <dbReference type="EMBL" id="KJC64076.1"/>
    </source>
</evidence>
<evidence type="ECO:0000259" key="1">
    <source>
        <dbReference type="Pfam" id="PF00899"/>
    </source>
</evidence>
<dbReference type="SUPFAM" id="SSF69572">
    <property type="entry name" value="Activating enzymes of the ubiquitin-like proteins"/>
    <property type="match status" value="1"/>
</dbReference>
<dbReference type="PANTHER" id="PTHR43267">
    <property type="entry name" value="TRNA THREONYLCARBAMOYLADENOSINE DEHYDRATASE"/>
    <property type="match status" value="1"/>
</dbReference>
<evidence type="ECO:0000313" key="3">
    <source>
        <dbReference type="Proteomes" id="UP000032503"/>
    </source>
</evidence>
<dbReference type="PANTHER" id="PTHR43267:SF1">
    <property type="entry name" value="TRNA THREONYLCARBAMOYLADENOSINE DEHYDRATASE"/>
    <property type="match status" value="1"/>
</dbReference>
<dbReference type="EMBL" id="JYFC01000004">
    <property type="protein sequence ID" value="KJC64076.1"/>
    <property type="molecule type" value="Genomic_DNA"/>
</dbReference>
<keyword evidence="3" id="KW-1185">Reference proteome</keyword>
<dbReference type="Gene3D" id="3.40.50.720">
    <property type="entry name" value="NAD(P)-binding Rossmann-like Domain"/>
    <property type="match status" value="1"/>
</dbReference>
<reference evidence="2 3" key="1">
    <citation type="journal article" date="2001" name="Int. J. Syst. Evol. Microbiol.">
        <title>Agreia bicolorata gen. nov., sp. nov., to accommodate actinobacteria isolated from narrow reed grass infected by the nematode Heteroanguina graminophila.</title>
        <authorList>
            <person name="Evtushenko L.I."/>
            <person name="Dorofeeva L.V."/>
            <person name="Dobrovolskaya T.G."/>
            <person name="Streshinskaya G.M."/>
            <person name="Subbotin S.A."/>
            <person name="Tiedje J.M."/>
        </authorList>
    </citation>
    <scope>NUCLEOTIDE SEQUENCE [LARGE SCALE GENOMIC DNA]</scope>
    <source>
        <strain evidence="2 3">VKM Ac-1804</strain>
    </source>
</reference>
<dbReference type="Proteomes" id="UP000032503">
    <property type="component" value="Unassembled WGS sequence"/>
</dbReference>
<gene>
    <name evidence="2" type="ORF">TZ00_11055</name>
</gene>
<feature type="domain" description="THIF-type NAD/FAD binding fold" evidence="1">
    <location>
        <begin position="10"/>
        <end position="270"/>
    </location>
</feature>
<dbReference type="RefSeq" id="WP_044441729.1">
    <property type="nucleotide sequence ID" value="NZ_JYFC01000004.1"/>
</dbReference>
<dbReference type="Pfam" id="PF00899">
    <property type="entry name" value="ThiF"/>
    <property type="match status" value="1"/>
</dbReference>
<organism evidence="2 3">
    <name type="scientific">Agreia bicolorata</name>
    <dbReference type="NCBI Taxonomy" id="110935"/>
    <lineage>
        <taxon>Bacteria</taxon>
        <taxon>Bacillati</taxon>
        <taxon>Actinomycetota</taxon>
        <taxon>Actinomycetes</taxon>
        <taxon>Micrococcales</taxon>
        <taxon>Microbacteriaceae</taxon>
        <taxon>Agreia</taxon>
    </lineage>
</organism>
<dbReference type="InterPro" id="IPR045886">
    <property type="entry name" value="ThiF/MoeB/HesA"/>
</dbReference>
<accession>A0ABR5CEN1</accession>
<comment type="caution">
    <text evidence="2">The sequence shown here is derived from an EMBL/GenBank/DDBJ whole genome shotgun (WGS) entry which is preliminary data.</text>
</comment>
<proteinExistence type="predicted"/>
<protein>
    <recommendedName>
        <fullName evidence="1">THIF-type NAD/FAD binding fold domain-containing protein</fullName>
    </recommendedName>
</protein>